<keyword evidence="6" id="KW-1185">Reference proteome</keyword>
<dbReference type="Gene3D" id="1.20.120.530">
    <property type="entry name" value="GntR ligand-binding domain-like"/>
    <property type="match status" value="1"/>
</dbReference>
<dbReference type="CDD" id="cd07377">
    <property type="entry name" value="WHTH_GntR"/>
    <property type="match status" value="1"/>
</dbReference>
<evidence type="ECO:0000256" key="2">
    <source>
        <dbReference type="ARBA" id="ARBA00023125"/>
    </source>
</evidence>
<dbReference type="EMBL" id="CP048630">
    <property type="protein sequence ID" value="QIB33565.1"/>
    <property type="molecule type" value="Genomic_DNA"/>
</dbReference>
<evidence type="ECO:0000256" key="1">
    <source>
        <dbReference type="ARBA" id="ARBA00023015"/>
    </source>
</evidence>
<dbReference type="GO" id="GO:0003677">
    <property type="term" value="F:DNA binding"/>
    <property type="evidence" value="ECO:0007669"/>
    <property type="project" value="UniProtKB-KW"/>
</dbReference>
<dbReference type="KEGG" id="apra:G3A50_07480"/>
<keyword evidence="2" id="KW-0238">DNA-binding</keyword>
<dbReference type="SMART" id="SM00895">
    <property type="entry name" value="FCD"/>
    <property type="match status" value="1"/>
</dbReference>
<dbReference type="Gene3D" id="1.10.10.10">
    <property type="entry name" value="Winged helix-like DNA-binding domain superfamily/Winged helix DNA-binding domain"/>
    <property type="match status" value="1"/>
</dbReference>
<dbReference type="SMART" id="SM00345">
    <property type="entry name" value="HTH_GNTR"/>
    <property type="match status" value="1"/>
</dbReference>
<feature type="domain" description="HTH gntR-type" evidence="4">
    <location>
        <begin position="12"/>
        <end position="79"/>
    </location>
</feature>
<organism evidence="5 6">
    <name type="scientific">Ancylobacter pratisalsi</name>
    <dbReference type="NCBI Taxonomy" id="1745854"/>
    <lineage>
        <taxon>Bacteria</taxon>
        <taxon>Pseudomonadati</taxon>
        <taxon>Pseudomonadota</taxon>
        <taxon>Alphaproteobacteria</taxon>
        <taxon>Hyphomicrobiales</taxon>
        <taxon>Xanthobacteraceae</taxon>
        <taxon>Ancylobacter</taxon>
    </lineage>
</organism>
<dbReference type="InterPro" id="IPR036388">
    <property type="entry name" value="WH-like_DNA-bd_sf"/>
</dbReference>
<dbReference type="SUPFAM" id="SSF46785">
    <property type="entry name" value="Winged helix' DNA-binding domain"/>
    <property type="match status" value="1"/>
</dbReference>
<dbReference type="PROSITE" id="PS50949">
    <property type="entry name" value="HTH_GNTR"/>
    <property type="match status" value="1"/>
</dbReference>
<dbReference type="InterPro" id="IPR008920">
    <property type="entry name" value="TF_FadR/GntR_C"/>
</dbReference>
<proteinExistence type="predicted"/>
<dbReference type="InterPro" id="IPR011711">
    <property type="entry name" value="GntR_C"/>
</dbReference>
<dbReference type="GO" id="GO:0003700">
    <property type="term" value="F:DNA-binding transcription factor activity"/>
    <property type="evidence" value="ECO:0007669"/>
    <property type="project" value="InterPro"/>
</dbReference>
<dbReference type="PRINTS" id="PR00035">
    <property type="entry name" value="HTHGNTR"/>
</dbReference>
<protein>
    <submittedName>
        <fullName evidence="5">GntR family transcriptional regulator</fullName>
    </submittedName>
</protein>
<evidence type="ECO:0000256" key="3">
    <source>
        <dbReference type="ARBA" id="ARBA00023163"/>
    </source>
</evidence>
<evidence type="ECO:0000313" key="5">
    <source>
        <dbReference type="EMBL" id="QIB33565.1"/>
    </source>
</evidence>
<keyword evidence="3" id="KW-0804">Transcription</keyword>
<dbReference type="Pfam" id="PF00392">
    <property type="entry name" value="GntR"/>
    <property type="match status" value="1"/>
</dbReference>
<name>A0A6P1YKC0_9HYPH</name>
<evidence type="ECO:0000259" key="4">
    <source>
        <dbReference type="PROSITE" id="PS50949"/>
    </source>
</evidence>
<dbReference type="RefSeq" id="WP_163074660.1">
    <property type="nucleotide sequence ID" value="NZ_CP048630.1"/>
</dbReference>
<dbReference type="AlphaFoldDB" id="A0A6P1YKC0"/>
<sequence length="224" mass="25004">MNEPALDEAAPRRLAREVHRRLEDMIFSGRLRGGEVLTERRLADALDVSRTPLRDALLMLESEGLLKRRGTRYLEVRQMTVPEYMQVLNIRRLLEPEAARLCIGRIDLSRLEGLRRQLEALTAGGENGHTAEDAASSAAIDDAMHGEIAMAAGNPLMANMIRDLRRRTRIFDLGRMPNRAGAVYREHIDIIAAIERGDAGEAGAAMVRHIDNVKASIIRHLSTI</sequence>
<dbReference type="Pfam" id="PF07729">
    <property type="entry name" value="FCD"/>
    <property type="match status" value="1"/>
</dbReference>
<dbReference type="Proteomes" id="UP000464751">
    <property type="component" value="Chromosome"/>
</dbReference>
<evidence type="ECO:0000313" key="6">
    <source>
        <dbReference type="Proteomes" id="UP000464751"/>
    </source>
</evidence>
<accession>A0A6P1YKC0</accession>
<gene>
    <name evidence="5" type="ORF">G3A50_07480</name>
</gene>
<dbReference type="InterPro" id="IPR036390">
    <property type="entry name" value="WH_DNA-bd_sf"/>
</dbReference>
<dbReference type="SUPFAM" id="SSF48008">
    <property type="entry name" value="GntR ligand-binding domain-like"/>
    <property type="match status" value="1"/>
</dbReference>
<dbReference type="PANTHER" id="PTHR43537:SF24">
    <property type="entry name" value="GLUCONATE OPERON TRANSCRIPTIONAL REPRESSOR"/>
    <property type="match status" value="1"/>
</dbReference>
<keyword evidence="1" id="KW-0805">Transcription regulation</keyword>
<reference evidence="5 6" key="1">
    <citation type="submission" date="2020-02" db="EMBL/GenBank/DDBJ databases">
        <authorList>
            <person name="Li G."/>
        </authorList>
    </citation>
    <scope>NUCLEOTIDE SEQUENCE [LARGE SCALE GENOMIC DNA]</scope>
    <source>
        <strain evidence="5 6">DSM 102029</strain>
    </source>
</reference>
<dbReference type="PANTHER" id="PTHR43537">
    <property type="entry name" value="TRANSCRIPTIONAL REGULATOR, GNTR FAMILY"/>
    <property type="match status" value="1"/>
</dbReference>
<dbReference type="InterPro" id="IPR000524">
    <property type="entry name" value="Tscrpt_reg_HTH_GntR"/>
</dbReference>